<feature type="signal peptide" evidence="1">
    <location>
        <begin position="1"/>
        <end position="20"/>
    </location>
</feature>
<dbReference type="InterPro" id="IPR038765">
    <property type="entry name" value="Papain-like_cys_pep_sf"/>
</dbReference>
<dbReference type="EMBL" id="FLUM01000001">
    <property type="protein sequence ID" value="SBV92630.1"/>
    <property type="molecule type" value="Genomic_DNA"/>
</dbReference>
<dbReference type="AlphaFoldDB" id="A0A212IZL4"/>
<feature type="domain" description="Transglutaminase-like" evidence="2">
    <location>
        <begin position="151"/>
        <end position="254"/>
    </location>
</feature>
<evidence type="ECO:0000256" key="1">
    <source>
        <dbReference type="SAM" id="SignalP"/>
    </source>
</evidence>
<dbReference type="Gene3D" id="3.10.620.30">
    <property type="match status" value="1"/>
</dbReference>
<keyword evidence="1" id="KW-0732">Signal</keyword>
<gene>
    <name evidence="3" type="ORF">KL86DYS1_10660</name>
</gene>
<evidence type="ECO:0000259" key="2">
    <source>
        <dbReference type="Pfam" id="PF01841"/>
    </source>
</evidence>
<dbReference type="InterPro" id="IPR002931">
    <property type="entry name" value="Transglutaminase-like"/>
</dbReference>
<dbReference type="SUPFAM" id="SSF54001">
    <property type="entry name" value="Cysteine proteinases"/>
    <property type="match status" value="1"/>
</dbReference>
<name>A0A212IZL4_9BACT</name>
<proteinExistence type="predicted"/>
<dbReference type="RefSeq" id="WP_296938548.1">
    <property type="nucleotide sequence ID" value="NZ_LT599032.1"/>
</dbReference>
<dbReference type="Pfam" id="PF01841">
    <property type="entry name" value="Transglut_core"/>
    <property type="match status" value="1"/>
</dbReference>
<reference evidence="3" key="1">
    <citation type="submission" date="2016-04" db="EMBL/GenBank/DDBJ databases">
        <authorList>
            <person name="Evans L.H."/>
            <person name="Alamgir A."/>
            <person name="Owens N."/>
            <person name="Weber N.D."/>
            <person name="Virtaneva K."/>
            <person name="Barbian K."/>
            <person name="Babar A."/>
            <person name="Rosenke K."/>
        </authorList>
    </citation>
    <scope>NUCLEOTIDE SEQUENCE</scope>
    <source>
        <strain evidence="3">86-1</strain>
    </source>
</reference>
<accession>A0A212IZL4</accession>
<organism evidence="3">
    <name type="scientific">uncultured Dysgonomonas sp</name>
    <dbReference type="NCBI Taxonomy" id="206096"/>
    <lineage>
        <taxon>Bacteria</taxon>
        <taxon>Pseudomonadati</taxon>
        <taxon>Bacteroidota</taxon>
        <taxon>Bacteroidia</taxon>
        <taxon>Bacteroidales</taxon>
        <taxon>Dysgonomonadaceae</taxon>
        <taxon>Dysgonomonas</taxon>
        <taxon>environmental samples</taxon>
    </lineage>
</organism>
<protein>
    <submittedName>
        <fullName evidence="3">Transglutaminase domain protein</fullName>
    </submittedName>
</protein>
<evidence type="ECO:0000313" key="3">
    <source>
        <dbReference type="EMBL" id="SBV92630.1"/>
    </source>
</evidence>
<feature type="chain" id="PRO_5013075277" evidence="1">
    <location>
        <begin position="21"/>
        <end position="367"/>
    </location>
</feature>
<sequence>MKRAALSVIFVIMTIASLHAQNNKIYTVKTNSENVRIIVNGSESEESIPFNANRSDTIQLSINVDPLCLEIQTDIDSLKLLIPVDLKYVFNIRKETMQPFVLIINHGLEIDSISFDKAEQDFKLKFAYEKETNNPYLQKLRAEYPIDSIAAIGKTDIEKVRHIASWVHNLWQHDGMNEPKQSNVLYILDQVRQGQRFRCVEYGIVTTACLNAIGLPSRTLSLKTKNVETTPSGAGHVVMEVFLKDLNKWVMVDPQWDAIPYLENTPLNAVEFQEAMTQKKNIDIKSSDIEFNKFQYEAWIYPYLYYFSCKFDNRENIPKEARITINGKTDLMLVPLGAKEPTVFQRRFSINYCIYTNSLSDFYSNPY</sequence>